<dbReference type="SUPFAM" id="SSF48264">
    <property type="entry name" value="Cytochrome P450"/>
    <property type="match status" value="1"/>
</dbReference>
<evidence type="ECO:0000256" key="1">
    <source>
        <dbReference type="ARBA" id="ARBA00001971"/>
    </source>
</evidence>
<dbReference type="InterPro" id="IPR001128">
    <property type="entry name" value="Cyt_P450"/>
</dbReference>
<dbReference type="InterPro" id="IPR050121">
    <property type="entry name" value="Cytochrome_P450_monoxygenase"/>
</dbReference>
<dbReference type="Gene3D" id="1.10.630.10">
    <property type="entry name" value="Cytochrome P450"/>
    <property type="match status" value="1"/>
</dbReference>
<dbReference type="Pfam" id="PF00067">
    <property type="entry name" value="p450"/>
    <property type="match status" value="1"/>
</dbReference>
<dbReference type="GO" id="GO:0005506">
    <property type="term" value="F:iron ion binding"/>
    <property type="evidence" value="ECO:0007669"/>
    <property type="project" value="InterPro"/>
</dbReference>
<evidence type="ECO:0000256" key="4">
    <source>
        <dbReference type="PIRSR" id="PIRSR602401-1"/>
    </source>
</evidence>
<keyword evidence="5" id="KW-0560">Oxidoreductase</keyword>
<dbReference type="Proteomes" id="UP000627934">
    <property type="component" value="Unassembled WGS sequence"/>
</dbReference>
<sequence length="520" mass="57807">MGLLSGLNFADFTKAASLLLLLPLAYIAVIGIYRVYDSLFGRLRNVPGPWLAKYTGLWELQAIAHGDFEQKNIALHKQHGKVVRIGPNKYSIDDPDAVRLIYGHGTKFTKTDFYYAFRDPHVSNLFAELDVKEHSTQRRRIASLYSMTTLLSYESFIDSCTTVLMEKFNKFAREHRPVEMVQWLQFYAFDVIGAITTSSPFGLMSAESDQASIIAAIHKTLVYGGHVGAFAPALHPYLAGFSSLMGKPPPTEPVQNYIKRQIALRRQQFASGDTKFTATTDSDDSPAPATDFLTKLLRLESAGPNTPFDTLNASGSNIAAGSDTTAITLSAVVYYLLRNPHVLQKLRAELEAAAAAGEISDPITYAQAQRCAYLQAVLKESLRAHPAVAQPMMRRVPAGPGIEIVPGTWLPAGTEVGVNPWVAHQNEEVFGADAAAFRPERWLEADEKAKARMESYFLAFGHGSRTCIGKHISLLEISKVIPQLVRHFDFEFVNPEKEWHTETAWFCKQQYQCYIKPRAA</sequence>
<evidence type="ECO:0000256" key="5">
    <source>
        <dbReference type="RuleBase" id="RU000461"/>
    </source>
</evidence>
<name>A0A8H7IPM1_9PEZI</name>
<dbReference type="EMBL" id="MDYX01000024">
    <property type="protein sequence ID" value="KAF9629472.1"/>
    <property type="molecule type" value="Genomic_DNA"/>
</dbReference>
<dbReference type="GO" id="GO:0016705">
    <property type="term" value="F:oxidoreductase activity, acting on paired donors, with incorporation or reduction of molecular oxygen"/>
    <property type="evidence" value="ECO:0007669"/>
    <property type="project" value="InterPro"/>
</dbReference>
<keyword evidence="5" id="KW-0503">Monooxygenase</keyword>
<dbReference type="InterPro" id="IPR017972">
    <property type="entry name" value="Cyt_P450_CS"/>
</dbReference>
<keyword evidence="4 5" id="KW-0349">Heme</keyword>
<dbReference type="InterPro" id="IPR002401">
    <property type="entry name" value="Cyt_P450_E_grp-I"/>
</dbReference>
<keyword evidence="6" id="KW-1133">Transmembrane helix</keyword>
<dbReference type="FunFam" id="1.10.630.10:FF:000050">
    <property type="entry name" value="Cytochrome P450 monooxygenase"/>
    <property type="match status" value="1"/>
</dbReference>
<accession>A0A8H7IPM1</accession>
<reference evidence="7" key="1">
    <citation type="submission" date="2016-08" db="EMBL/GenBank/DDBJ databases">
        <authorList>
            <person name="Yan J."/>
        </authorList>
    </citation>
    <scope>NUCLEOTIDE SEQUENCE</scope>
    <source>
        <strain evidence="7">CSS-01s</strain>
    </source>
</reference>
<feature type="transmembrane region" description="Helical" evidence="6">
    <location>
        <begin position="15"/>
        <end position="36"/>
    </location>
</feature>
<dbReference type="PANTHER" id="PTHR24305:SF190">
    <property type="entry name" value="P450, PUTATIVE (EUROFUNG)-RELATED"/>
    <property type="match status" value="1"/>
</dbReference>
<dbReference type="GO" id="GO:0004497">
    <property type="term" value="F:monooxygenase activity"/>
    <property type="evidence" value="ECO:0007669"/>
    <property type="project" value="UniProtKB-KW"/>
</dbReference>
<keyword evidence="6" id="KW-0472">Membrane</keyword>
<dbReference type="AlphaFoldDB" id="A0A8H7IPM1"/>
<keyword evidence="6" id="KW-0812">Transmembrane</keyword>
<dbReference type="PRINTS" id="PR00385">
    <property type="entry name" value="P450"/>
</dbReference>
<dbReference type="PROSITE" id="PS00086">
    <property type="entry name" value="CYTOCHROME_P450"/>
    <property type="match status" value="1"/>
</dbReference>
<gene>
    <name evidence="7" type="ORF">BFW01_g10675</name>
</gene>
<comment type="caution">
    <text evidence="7">The sequence shown here is derived from an EMBL/GenBank/DDBJ whole genome shotgun (WGS) entry which is preliminary data.</text>
</comment>
<dbReference type="PRINTS" id="PR00463">
    <property type="entry name" value="EP450I"/>
</dbReference>
<comment type="similarity">
    <text evidence="5">Belongs to the cytochrome P450 family.</text>
</comment>
<feature type="binding site" description="axial binding residue" evidence="4">
    <location>
        <position position="467"/>
    </location>
    <ligand>
        <name>heme</name>
        <dbReference type="ChEBI" id="CHEBI:30413"/>
    </ligand>
    <ligandPart>
        <name>Fe</name>
        <dbReference type="ChEBI" id="CHEBI:18248"/>
    </ligandPart>
</feature>
<dbReference type="GO" id="GO:0020037">
    <property type="term" value="F:heme binding"/>
    <property type="evidence" value="ECO:0007669"/>
    <property type="project" value="InterPro"/>
</dbReference>
<comment type="cofactor">
    <cofactor evidence="1 4">
        <name>heme</name>
        <dbReference type="ChEBI" id="CHEBI:30413"/>
    </cofactor>
</comment>
<evidence type="ECO:0000256" key="6">
    <source>
        <dbReference type="SAM" id="Phobius"/>
    </source>
</evidence>
<dbReference type="PANTHER" id="PTHR24305">
    <property type="entry name" value="CYTOCHROME P450"/>
    <property type="match status" value="1"/>
</dbReference>
<proteinExistence type="inferred from homology"/>
<keyword evidence="3 4" id="KW-0408">Iron</keyword>
<evidence type="ECO:0000313" key="7">
    <source>
        <dbReference type="EMBL" id="KAF9629472.1"/>
    </source>
</evidence>
<protein>
    <submittedName>
        <fullName evidence="7">Pisatin demethylase protein</fullName>
    </submittedName>
</protein>
<evidence type="ECO:0000256" key="2">
    <source>
        <dbReference type="ARBA" id="ARBA00022723"/>
    </source>
</evidence>
<organism evidence="7 8">
    <name type="scientific">Lasiodiplodia theobromae</name>
    <dbReference type="NCBI Taxonomy" id="45133"/>
    <lineage>
        <taxon>Eukaryota</taxon>
        <taxon>Fungi</taxon>
        <taxon>Dikarya</taxon>
        <taxon>Ascomycota</taxon>
        <taxon>Pezizomycotina</taxon>
        <taxon>Dothideomycetes</taxon>
        <taxon>Dothideomycetes incertae sedis</taxon>
        <taxon>Botryosphaeriales</taxon>
        <taxon>Botryosphaeriaceae</taxon>
        <taxon>Lasiodiplodia</taxon>
    </lineage>
</organism>
<dbReference type="InterPro" id="IPR036396">
    <property type="entry name" value="Cyt_P450_sf"/>
</dbReference>
<dbReference type="CDD" id="cd11060">
    <property type="entry name" value="CYP57A1-like"/>
    <property type="match status" value="1"/>
</dbReference>
<evidence type="ECO:0000313" key="8">
    <source>
        <dbReference type="Proteomes" id="UP000627934"/>
    </source>
</evidence>
<evidence type="ECO:0000256" key="3">
    <source>
        <dbReference type="ARBA" id="ARBA00023004"/>
    </source>
</evidence>
<keyword evidence="2 4" id="KW-0479">Metal-binding</keyword>
<reference evidence="7" key="2">
    <citation type="journal article" date="2018" name="DNA Res.">
        <title>Comparative genome and transcriptome analyses reveal adaptations to opportunistic infections in woody plant degrading pathogens of Botryosphaeriaceae.</title>
        <authorList>
            <person name="Yan J.Y."/>
            <person name="Zhao W.S."/>
            <person name="Chen Z."/>
            <person name="Xing Q.K."/>
            <person name="Zhang W."/>
            <person name="Chethana K.W.T."/>
            <person name="Xue M.F."/>
            <person name="Xu J.P."/>
            <person name="Phillips A.J.L."/>
            <person name="Wang Y."/>
            <person name="Liu J.H."/>
            <person name="Liu M."/>
            <person name="Zhou Y."/>
            <person name="Jayawardena R.S."/>
            <person name="Manawasinghe I.S."/>
            <person name="Huang J.B."/>
            <person name="Qiao G.H."/>
            <person name="Fu C.Y."/>
            <person name="Guo F.F."/>
            <person name="Dissanayake A.J."/>
            <person name="Peng Y.L."/>
            <person name="Hyde K.D."/>
            <person name="Li X.H."/>
        </authorList>
    </citation>
    <scope>NUCLEOTIDE SEQUENCE</scope>
    <source>
        <strain evidence="7">CSS-01s</strain>
    </source>
</reference>